<dbReference type="InterPro" id="IPR000120">
    <property type="entry name" value="Amidase"/>
</dbReference>
<dbReference type="InterPro" id="IPR036928">
    <property type="entry name" value="AS_sf"/>
</dbReference>
<evidence type="ECO:0000313" key="3">
    <source>
        <dbReference type="Proteomes" id="UP001337655"/>
    </source>
</evidence>
<dbReference type="InterPro" id="IPR023631">
    <property type="entry name" value="Amidase_dom"/>
</dbReference>
<sequence length="552" mass="59145">MSVVTLGHKAPNLDPSTLETLTSKAGIRVREDHAGDFLKVLGALDESCQDVLDEEDYTPELDLSKYPRTDVHRPEDTDKGGWAMRCNAYATSPTNDLLKAKMVALKDNIALAGMKCTNGTEALDWTPAYDATIATRIMDAGATITGKAACESACFEGVSDTSCTGKVHNPYADNYSCGGSSSGSGRLVATGSVDMAIGCDQGGSIRIPSAMCGIVGLKPTWGLVPYTSIISLEATIDHAGPMARSVPDVARLLQAIAGSDGIDDRQPHFLPDGTLDYMAKLDGFLKSSDSSKPLSGTKIGLLEEGFTIPGMDPNISNLCHSAVDKLKDLGAEVTSVSIPGHLKAAILWMVSVPIAGTRQGFFTDMTGRKQLHMLDRQRASGESMTQDAFDKLGPGAQNAYIRYLYMMDKYGPIIHSKCSNLLRKVNDEYDQALASVDVLVMPTLPSPPCRLFDDPPAHGPLARLSRNVGLVGNTSPFNSITFFQIVSWLLDADVRTGTGHPAITFPVGFVPAHDDESIRLPTGLQVVGKKFADSECMKVAAAFERAYDWKTL</sequence>
<dbReference type="SUPFAM" id="SSF75304">
    <property type="entry name" value="Amidase signature (AS) enzymes"/>
    <property type="match status" value="1"/>
</dbReference>
<dbReference type="PANTHER" id="PTHR11895">
    <property type="entry name" value="TRANSAMIDASE"/>
    <property type="match status" value="1"/>
</dbReference>
<dbReference type="RefSeq" id="XP_064661104.1">
    <property type="nucleotide sequence ID" value="XM_064801153.1"/>
</dbReference>
<keyword evidence="3" id="KW-1185">Reference proteome</keyword>
<proteinExistence type="predicted"/>
<dbReference type="GO" id="GO:0003824">
    <property type="term" value="F:catalytic activity"/>
    <property type="evidence" value="ECO:0007669"/>
    <property type="project" value="InterPro"/>
</dbReference>
<name>A0AAV9PEY3_9PEZI</name>
<dbReference type="EMBL" id="JAVRRT010000005">
    <property type="protein sequence ID" value="KAK5172260.1"/>
    <property type="molecule type" value="Genomic_DNA"/>
</dbReference>
<dbReference type="Pfam" id="PF01425">
    <property type="entry name" value="Amidase"/>
    <property type="match status" value="1"/>
</dbReference>
<dbReference type="PANTHER" id="PTHR11895:SF170">
    <property type="entry name" value="AMIDASE"/>
    <property type="match status" value="1"/>
</dbReference>
<gene>
    <name evidence="2" type="ORF">LTR77_003898</name>
</gene>
<accession>A0AAV9PEY3</accession>
<comment type="caution">
    <text evidence="2">The sequence shown here is derived from an EMBL/GenBank/DDBJ whole genome shotgun (WGS) entry which is preliminary data.</text>
</comment>
<evidence type="ECO:0000259" key="1">
    <source>
        <dbReference type="Pfam" id="PF01425"/>
    </source>
</evidence>
<feature type="domain" description="Amidase" evidence="1">
    <location>
        <begin position="90"/>
        <end position="536"/>
    </location>
</feature>
<organism evidence="2 3">
    <name type="scientific">Saxophila tyrrhenica</name>
    <dbReference type="NCBI Taxonomy" id="1690608"/>
    <lineage>
        <taxon>Eukaryota</taxon>
        <taxon>Fungi</taxon>
        <taxon>Dikarya</taxon>
        <taxon>Ascomycota</taxon>
        <taxon>Pezizomycotina</taxon>
        <taxon>Dothideomycetes</taxon>
        <taxon>Dothideomycetidae</taxon>
        <taxon>Mycosphaerellales</taxon>
        <taxon>Extremaceae</taxon>
        <taxon>Saxophila</taxon>
    </lineage>
</organism>
<dbReference type="Gene3D" id="3.90.1300.10">
    <property type="entry name" value="Amidase signature (AS) domain"/>
    <property type="match status" value="1"/>
</dbReference>
<dbReference type="AlphaFoldDB" id="A0AAV9PEY3"/>
<dbReference type="GeneID" id="89925244"/>
<protein>
    <recommendedName>
        <fullName evidence="1">Amidase domain-containing protein</fullName>
    </recommendedName>
</protein>
<evidence type="ECO:0000313" key="2">
    <source>
        <dbReference type="EMBL" id="KAK5172260.1"/>
    </source>
</evidence>
<reference evidence="2 3" key="1">
    <citation type="submission" date="2023-08" db="EMBL/GenBank/DDBJ databases">
        <title>Black Yeasts Isolated from many extreme environments.</title>
        <authorList>
            <person name="Coleine C."/>
            <person name="Stajich J.E."/>
            <person name="Selbmann L."/>
        </authorList>
    </citation>
    <scope>NUCLEOTIDE SEQUENCE [LARGE SCALE GENOMIC DNA]</scope>
    <source>
        <strain evidence="2 3">CCFEE 5935</strain>
    </source>
</reference>
<dbReference type="Proteomes" id="UP001337655">
    <property type="component" value="Unassembled WGS sequence"/>
</dbReference>